<reference evidence="2 3" key="1">
    <citation type="submission" date="2024-04" db="EMBL/GenBank/DDBJ databases">
        <title>Genome assembly C_amara_ONT_v2.</title>
        <authorList>
            <person name="Yant L."/>
            <person name="Moore C."/>
            <person name="Slenker M."/>
        </authorList>
    </citation>
    <scope>NUCLEOTIDE SEQUENCE [LARGE SCALE GENOMIC DNA]</scope>
    <source>
        <tissue evidence="2">Leaf</tissue>
    </source>
</reference>
<keyword evidence="3" id="KW-1185">Reference proteome</keyword>
<proteinExistence type="predicted"/>
<comment type="caution">
    <text evidence="2">The sequence shown here is derived from an EMBL/GenBank/DDBJ whole genome shotgun (WGS) entry which is preliminary data.</text>
</comment>
<organism evidence="2 3">
    <name type="scientific">Cardamine amara subsp. amara</name>
    <dbReference type="NCBI Taxonomy" id="228776"/>
    <lineage>
        <taxon>Eukaryota</taxon>
        <taxon>Viridiplantae</taxon>
        <taxon>Streptophyta</taxon>
        <taxon>Embryophyta</taxon>
        <taxon>Tracheophyta</taxon>
        <taxon>Spermatophyta</taxon>
        <taxon>Magnoliopsida</taxon>
        <taxon>eudicotyledons</taxon>
        <taxon>Gunneridae</taxon>
        <taxon>Pentapetalae</taxon>
        <taxon>rosids</taxon>
        <taxon>malvids</taxon>
        <taxon>Brassicales</taxon>
        <taxon>Brassicaceae</taxon>
        <taxon>Cardamineae</taxon>
        <taxon>Cardamine</taxon>
    </lineage>
</organism>
<name>A0ABD0ZU35_CARAN</name>
<dbReference type="InterPro" id="IPR055081">
    <property type="entry name" value="NLP1-9_GAF"/>
</dbReference>
<dbReference type="AlphaFoldDB" id="A0ABD0ZU35"/>
<dbReference type="InterPro" id="IPR045012">
    <property type="entry name" value="NLP"/>
</dbReference>
<feature type="domain" description="NLP1-9 GAF" evidence="1">
    <location>
        <begin position="4"/>
        <end position="115"/>
    </location>
</feature>
<accession>A0ABD0ZU35</accession>
<evidence type="ECO:0000313" key="2">
    <source>
        <dbReference type="EMBL" id="KAL1192495.1"/>
    </source>
</evidence>
<protein>
    <submittedName>
        <fullName evidence="2">Protein NLP6</fullName>
    </submittedName>
</protein>
<evidence type="ECO:0000313" key="3">
    <source>
        <dbReference type="Proteomes" id="UP001558713"/>
    </source>
</evidence>
<dbReference type="PANTHER" id="PTHR32002">
    <property type="entry name" value="PROTEIN NLP8"/>
    <property type="match status" value="1"/>
</dbReference>
<dbReference type="EMBL" id="JBANAX010000820">
    <property type="protein sequence ID" value="KAL1192495.1"/>
    <property type="molecule type" value="Genomic_DNA"/>
</dbReference>
<dbReference type="Proteomes" id="UP001558713">
    <property type="component" value="Unassembled WGS sequence"/>
</dbReference>
<dbReference type="Pfam" id="PF22922">
    <property type="entry name" value="GAF_NLP"/>
    <property type="match status" value="1"/>
</dbReference>
<evidence type="ECO:0000259" key="1">
    <source>
        <dbReference type="Pfam" id="PF22922"/>
    </source>
</evidence>
<dbReference type="PANTHER" id="PTHR32002:SF35">
    <property type="entry name" value="PROTEIN NLP6"/>
    <property type="match status" value="1"/>
</dbReference>
<sequence>MGKVCMSTSDFAVYAVDAHVWGFRDTCVEHHLQKAQGVAGKAFLSGDLCFSRDVTRFCKTTKLTSCFAVCLKSTFTGDDEYVLEFFLPPATTYKGKKDCLLGSLFHTMKKHYSSLNVVYELSENEMSL</sequence>
<gene>
    <name evidence="2" type="ORF">V5N11_031775</name>
</gene>